<protein>
    <submittedName>
        <fullName evidence="10">Mechanosensitive ion channel</fullName>
    </submittedName>
</protein>
<reference evidence="10 11" key="1">
    <citation type="submission" date="2016-10" db="EMBL/GenBank/DDBJ databases">
        <authorList>
            <person name="de Groot N.N."/>
        </authorList>
    </citation>
    <scope>NUCLEOTIDE SEQUENCE [LARGE SCALE GENOMIC DNA]</scope>
    <source>
        <strain evidence="10 11">CGMCC 1.8712</strain>
    </source>
</reference>
<proteinExistence type="inferred from homology"/>
<evidence type="ECO:0000313" key="11">
    <source>
        <dbReference type="Proteomes" id="UP000236755"/>
    </source>
</evidence>
<dbReference type="PANTHER" id="PTHR30221">
    <property type="entry name" value="SMALL-CONDUCTANCE MECHANOSENSITIVE CHANNEL"/>
    <property type="match status" value="1"/>
</dbReference>
<dbReference type="SUPFAM" id="SSF50182">
    <property type="entry name" value="Sm-like ribonucleoproteins"/>
    <property type="match status" value="1"/>
</dbReference>
<dbReference type="Pfam" id="PF21082">
    <property type="entry name" value="MS_channel_3rd"/>
    <property type="match status" value="1"/>
</dbReference>
<dbReference type="InterPro" id="IPR006685">
    <property type="entry name" value="MscS_channel_2nd"/>
</dbReference>
<evidence type="ECO:0000313" key="10">
    <source>
        <dbReference type="EMBL" id="SEA06565.1"/>
    </source>
</evidence>
<dbReference type="Proteomes" id="UP000236755">
    <property type="component" value="Unassembled WGS sequence"/>
</dbReference>
<dbReference type="PANTHER" id="PTHR30221:SF1">
    <property type="entry name" value="SMALL-CONDUCTANCE MECHANOSENSITIVE CHANNEL"/>
    <property type="match status" value="1"/>
</dbReference>
<feature type="domain" description="Mechanosensitive ion channel MscS" evidence="8">
    <location>
        <begin position="118"/>
        <end position="180"/>
    </location>
</feature>
<comment type="subcellular location">
    <subcellularLocation>
        <location evidence="1">Cell membrane</location>
        <topology evidence="1">Multi-pass membrane protein</topology>
    </subcellularLocation>
</comment>
<dbReference type="InterPro" id="IPR049278">
    <property type="entry name" value="MS_channel_C"/>
</dbReference>
<keyword evidence="6 7" id="KW-0472">Membrane</keyword>
<dbReference type="Gene3D" id="2.30.30.60">
    <property type="match status" value="1"/>
</dbReference>
<feature type="transmembrane region" description="Helical" evidence="7">
    <location>
        <begin position="75"/>
        <end position="97"/>
    </location>
</feature>
<evidence type="ECO:0000259" key="9">
    <source>
        <dbReference type="Pfam" id="PF21082"/>
    </source>
</evidence>
<dbReference type="EMBL" id="FNQT01000002">
    <property type="protein sequence ID" value="SEA06565.1"/>
    <property type="molecule type" value="Genomic_DNA"/>
</dbReference>
<dbReference type="Gene3D" id="3.30.70.100">
    <property type="match status" value="1"/>
</dbReference>
<evidence type="ECO:0000256" key="7">
    <source>
        <dbReference type="SAM" id="Phobius"/>
    </source>
</evidence>
<dbReference type="OrthoDB" id="31543at2157"/>
<dbReference type="InterPro" id="IPR010920">
    <property type="entry name" value="LSM_dom_sf"/>
</dbReference>
<keyword evidence="4 7" id="KW-0812">Transmembrane</keyword>
<evidence type="ECO:0000256" key="6">
    <source>
        <dbReference type="ARBA" id="ARBA00023136"/>
    </source>
</evidence>
<dbReference type="Pfam" id="PF00924">
    <property type="entry name" value="MS_channel_2nd"/>
    <property type="match status" value="1"/>
</dbReference>
<name>A0A1H3Y4B4_9EURY</name>
<evidence type="ECO:0000256" key="1">
    <source>
        <dbReference type="ARBA" id="ARBA00004651"/>
    </source>
</evidence>
<dbReference type="InterPro" id="IPR023408">
    <property type="entry name" value="MscS_beta-dom_sf"/>
</dbReference>
<dbReference type="RefSeq" id="WP_092633822.1">
    <property type="nucleotide sequence ID" value="NZ_FNQT01000002.1"/>
</dbReference>
<feature type="transmembrane region" description="Helical" evidence="7">
    <location>
        <begin position="103"/>
        <end position="131"/>
    </location>
</feature>
<dbReference type="GO" id="GO:0008381">
    <property type="term" value="F:mechanosensitive monoatomic ion channel activity"/>
    <property type="evidence" value="ECO:0007669"/>
    <property type="project" value="InterPro"/>
</dbReference>
<dbReference type="GO" id="GO:0005886">
    <property type="term" value="C:plasma membrane"/>
    <property type="evidence" value="ECO:0007669"/>
    <property type="project" value="UniProtKB-SubCell"/>
</dbReference>
<evidence type="ECO:0000256" key="4">
    <source>
        <dbReference type="ARBA" id="ARBA00022692"/>
    </source>
</evidence>
<dbReference type="AlphaFoldDB" id="A0A1H3Y4B4"/>
<dbReference type="InterPro" id="IPR045275">
    <property type="entry name" value="MscS_archaea/bacteria_type"/>
</dbReference>
<evidence type="ECO:0000256" key="3">
    <source>
        <dbReference type="ARBA" id="ARBA00022475"/>
    </source>
</evidence>
<dbReference type="SUPFAM" id="SSF82689">
    <property type="entry name" value="Mechanosensitive channel protein MscS (YggB), C-terminal domain"/>
    <property type="match status" value="1"/>
</dbReference>
<keyword evidence="11" id="KW-1185">Reference proteome</keyword>
<dbReference type="STRING" id="555874.SAMN04488065_1660"/>
<organism evidence="10 11">
    <name type="scientific">Haloplanus vescus</name>
    <dbReference type="NCBI Taxonomy" id="555874"/>
    <lineage>
        <taxon>Archaea</taxon>
        <taxon>Methanobacteriati</taxon>
        <taxon>Methanobacteriota</taxon>
        <taxon>Stenosarchaea group</taxon>
        <taxon>Halobacteria</taxon>
        <taxon>Halobacteriales</taxon>
        <taxon>Haloferacaceae</taxon>
        <taxon>Haloplanus</taxon>
    </lineage>
</organism>
<keyword evidence="5 7" id="KW-1133">Transmembrane helix</keyword>
<evidence type="ECO:0000256" key="5">
    <source>
        <dbReference type="ARBA" id="ARBA00022989"/>
    </source>
</evidence>
<gene>
    <name evidence="10" type="ORF">SAMN04488065_1660</name>
</gene>
<dbReference type="InterPro" id="IPR011066">
    <property type="entry name" value="MscS_channel_C_sf"/>
</dbReference>
<comment type="similarity">
    <text evidence="2">Belongs to the MscS (TC 1.A.23) family.</text>
</comment>
<evidence type="ECO:0000256" key="2">
    <source>
        <dbReference type="ARBA" id="ARBA00008017"/>
    </source>
</evidence>
<feature type="transmembrane region" description="Helical" evidence="7">
    <location>
        <begin position="32"/>
        <end position="54"/>
    </location>
</feature>
<keyword evidence="3" id="KW-1003">Cell membrane</keyword>
<accession>A0A1H3Y4B4</accession>
<evidence type="ECO:0000259" key="8">
    <source>
        <dbReference type="Pfam" id="PF00924"/>
    </source>
</evidence>
<feature type="domain" description="Mechanosensitive ion channel MscS C-terminal" evidence="9">
    <location>
        <begin position="195"/>
        <end position="276"/>
    </location>
</feature>
<dbReference type="Gene3D" id="1.10.287.1260">
    <property type="match status" value="1"/>
</dbReference>
<sequence length="294" mass="32026">MLDVLLQTATEVPPSTPGPAGLADYWPVVRRGVWFVVGFVAVTFVGWFVVEPVVGEYVKRRNRNNPTIQEAVERYVRLFVLVVAFFVAAGTAGYGGFVGDSALVVAAGTLAVGVAGQTVIGSIVSGLVLVVDPEFNVGNYIEWEDGEGTVQSITLRVTRVLTPNGELVTVPNTVLTSQSITRPYGRGRRRVVEHVGVAYEDDVSDALDHLTAATEAVEAIEREPTPKAYVDDFGDDAIVVRVHFWISDPRRQDVFGIRSAYARAVKRRLDDAGITISPASKRELEGRLEVDREN</sequence>